<dbReference type="RefSeq" id="WP_047323885.1">
    <property type="nucleotide sequence ID" value="NZ_MVIJ01000047.1"/>
</dbReference>
<dbReference type="OrthoDB" id="128708at2"/>
<comment type="caution">
    <text evidence="2">The sequence shown here is derived from an EMBL/GenBank/DDBJ whole genome shotgun (WGS) entry which is preliminary data.</text>
</comment>
<evidence type="ECO:0000313" key="2">
    <source>
        <dbReference type="EMBL" id="ORB70528.1"/>
    </source>
</evidence>
<dbReference type="PANTHER" id="PTHR13696:SF99">
    <property type="entry name" value="COBYRINIC ACID AC-DIAMIDE SYNTHASE"/>
    <property type="match status" value="1"/>
</dbReference>
<sequence>MTDSILTVDEPKVTINWARLGHVYVVGNGKGGVGKTTTAAHLAALVASDGARVLLVDLNGQGNIAQVLGFANTSVDDKGRNLFSAVTAGVRLAPIPDVRPNLDVVPGGSFVRRISTTLAAEMGTSRDNGVLLALADALQSVASQYQLIIIDSPPENPLLLQLALCAARWVIVPMKTDGTSRAGLRELASDIRAIRDHNPFLVLLAVFVFASGTKATNIRRELTEQVAQDLGANSDLMLKSFVRQAEAVARDIIKFGRLAHELEQEIPNNPKHWELRRGTARGATVVSSTARPVAEDFAKLAAEILSRAARKREQMIEEGVWP</sequence>
<name>A0A1X0K6P2_MYCSC</name>
<dbReference type="AlphaFoldDB" id="A0A1X0K6P2"/>
<dbReference type="InterPro" id="IPR050678">
    <property type="entry name" value="DNA_Partitioning_ATPase"/>
</dbReference>
<dbReference type="InterPro" id="IPR025669">
    <property type="entry name" value="AAA_dom"/>
</dbReference>
<dbReference type="PANTHER" id="PTHR13696">
    <property type="entry name" value="P-LOOP CONTAINING NUCLEOSIDE TRIPHOSPHATE HYDROLASE"/>
    <property type="match status" value="1"/>
</dbReference>
<organism evidence="2 3">
    <name type="scientific">Mycobacterium scrofulaceum</name>
    <dbReference type="NCBI Taxonomy" id="1783"/>
    <lineage>
        <taxon>Bacteria</taxon>
        <taxon>Bacillati</taxon>
        <taxon>Actinomycetota</taxon>
        <taxon>Actinomycetes</taxon>
        <taxon>Mycobacteriales</taxon>
        <taxon>Mycobacteriaceae</taxon>
        <taxon>Mycobacterium</taxon>
    </lineage>
</organism>
<gene>
    <name evidence="2" type="ORF">BST44_23275</name>
</gene>
<evidence type="ECO:0000259" key="1">
    <source>
        <dbReference type="Pfam" id="PF13614"/>
    </source>
</evidence>
<dbReference type="STRING" id="1783.BST44_23275"/>
<reference evidence="2 3" key="1">
    <citation type="submission" date="2017-02" db="EMBL/GenBank/DDBJ databases">
        <title>The new phylogeny of genus Mycobacterium.</title>
        <authorList>
            <person name="Tortoli E."/>
            <person name="Trovato A."/>
            <person name="Cirillo D.M."/>
        </authorList>
    </citation>
    <scope>NUCLEOTIDE SEQUENCE [LARGE SCALE GENOMIC DNA]</scope>
    <source>
        <strain evidence="2 3">DSM 43992</strain>
    </source>
</reference>
<evidence type="ECO:0000313" key="3">
    <source>
        <dbReference type="Proteomes" id="UP000192601"/>
    </source>
</evidence>
<dbReference type="Gene3D" id="3.40.50.300">
    <property type="entry name" value="P-loop containing nucleotide triphosphate hydrolases"/>
    <property type="match status" value="1"/>
</dbReference>
<accession>A0A1X0K6P2</accession>
<feature type="domain" description="AAA" evidence="1">
    <location>
        <begin position="23"/>
        <end position="198"/>
    </location>
</feature>
<dbReference type="SUPFAM" id="SSF52540">
    <property type="entry name" value="P-loop containing nucleoside triphosphate hydrolases"/>
    <property type="match status" value="1"/>
</dbReference>
<dbReference type="Proteomes" id="UP000192601">
    <property type="component" value="Unassembled WGS sequence"/>
</dbReference>
<dbReference type="Pfam" id="PF13614">
    <property type="entry name" value="AAA_31"/>
    <property type="match status" value="1"/>
</dbReference>
<protein>
    <submittedName>
        <fullName evidence="2">Chromosome partitioning protein ParA</fullName>
    </submittedName>
</protein>
<keyword evidence="3" id="KW-1185">Reference proteome</keyword>
<dbReference type="EMBL" id="MVIJ01000047">
    <property type="protein sequence ID" value="ORB70528.1"/>
    <property type="molecule type" value="Genomic_DNA"/>
</dbReference>
<proteinExistence type="predicted"/>
<dbReference type="InterPro" id="IPR027417">
    <property type="entry name" value="P-loop_NTPase"/>
</dbReference>